<gene>
    <name evidence="2" type="ORF">Ocin01_14410</name>
</gene>
<protein>
    <submittedName>
        <fullName evidence="2">Uncharacterized protein</fullName>
    </submittedName>
</protein>
<accession>A0A1D2MGY6</accession>
<feature type="region of interest" description="Disordered" evidence="1">
    <location>
        <begin position="223"/>
        <end position="253"/>
    </location>
</feature>
<keyword evidence="3" id="KW-1185">Reference proteome</keyword>
<feature type="region of interest" description="Disordered" evidence="1">
    <location>
        <begin position="27"/>
        <end position="58"/>
    </location>
</feature>
<evidence type="ECO:0000313" key="2">
    <source>
        <dbReference type="EMBL" id="ODM92276.1"/>
    </source>
</evidence>
<dbReference type="EMBL" id="LJIJ01001281">
    <property type="protein sequence ID" value="ODM92276.1"/>
    <property type="molecule type" value="Genomic_DNA"/>
</dbReference>
<comment type="caution">
    <text evidence="2">The sequence shown here is derived from an EMBL/GenBank/DDBJ whole genome shotgun (WGS) entry which is preliminary data.</text>
</comment>
<reference evidence="2 3" key="1">
    <citation type="journal article" date="2016" name="Genome Biol. Evol.">
        <title>Gene Family Evolution Reflects Adaptation to Soil Environmental Stressors in the Genome of the Collembolan Orchesella cincta.</title>
        <authorList>
            <person name="Faddeeva-Vakhrusheva A."/>
            <person name="Derks M.F."/>
            <person name="Anvar S.Y."/>
            <person name="Agamennone V."/>
            <person name="Suring W."/>
            <person name="Smit S."/>
            <person name="van Straalen N.M."/>
            <person name="Roelofs D."/>
        </authorList>
    </citation>
    <scope>NUCLEOTIDE SEQUENCE [LARGE SCALE GENOMIC DNA]</scope>
    <source>
        <tissue evidence="2">Mixed pool</tissue>
    </source>
</reference>
<proteinExistence type="predicted"/>
<evidence type="ECO:0000256" key="1">
    <source>
        <dbReference type="SAM" id="MobiDB-lite"/>
    </source>
</evidence>
<dbReference type="AlphaFoldDB" id="A0A1D2MGY6"/>
<feature type="region of interest" description="Disordered" evidence="1">
    <location>
        <begin position="353"/>
        <end position="468"/>
    </location>
</feature>
<dbReference type="Proteomes" id="UP000094527">
    <property type="component" value="Unassembled WGS sequence"/>
</dbReference>
<organism evidence="2 3">
    <name type="scientific">Orchesella cincta</name>
    <name type="common">Springtail</name>
    <name type="synonym">Podura cincta</name>
    <dbReference type="NCBI Taxonomy" id="48709"/>
    <lineage>
        <taxon>Eukaryota</taxon>
        <taxon>Metazoa</taxon>
        <taxon>Ecdysozoa</taxon>
        <taxon>Arthropoda</taxon>
        <taxon>Hexapoda</taxon>
        <taxon>Collembola</taxon>
        <taxon>Entomobryomorpha</taxon>
        <taxon>Entomobryoidea</taxon>
        <taxon>Orchesellidae</taxon>
        <taxon>Orchesellinae</taxon>
        <taxon>Orchesella</taxon>
    </lineage>
</organism>
<sequence length="468" mass="53189">MICLDTRGLCFLCYKPCEDLQSSTNFRSQDGDDSFDSGRASDNDYDESDTNRESPTCLSDRGSEIKNIDNDIAKQTNLFCKILFRILGFDPLDQYATSEKKQRIDKPDKQFQICTDCLRIASSVCEICHQISSLQLLLNWKLMRIRDTMRSADKAPSRSSAFKNVFKCTEKSSQSPKNSRGPQEEFQEIQSLRKDIIRKCSEKLQNARPKVFLHRLTTVAHERHQKENENPVPTVSENRELSPHKEQTDSLVQDSSCQRIAVDTLIKSKSEPAYYQRETLICPTSLSNEKAVSIHLNENVTTNQDVEQACCNELDMVDAAVVDTSLQLPPEQSENEVLFPDRIVMDMPVETKTNAIPAKPNESVVEDQSTAPEEEDEPPPVPIEINTKLVQIKEPDNDEDFHPSDVEADDMSSDDYSKLDLNFQTEKNEGRKRKRKAKVKCAISDVKQGRPKFSTEPNVKKKPKTKLA</sequence>
<evidence type="ECO:0000313" key="3">
    <source>
        <dbReference type="Proteomes" id="UP000094527"/>
    </source>
</evidence>
<feature type="compositionally biased region" description="Basic and acidic residues" evidence="1">
    <location>
        <begin position="391"/>
        <end position="405"/>
    </location>
</feature>
<feature type="compositionally biased region" description="Basic residues" evidence="1">
    <location>
        <begin position="430"/>
        <end position="439"/>
    </location>
</feature>
<feature type="compositionally biased region" description="Basic and acidic residues" evidence="1">
    <location>
        <begin position="237"/>
        <end position="248"/>
    </location>
</feature>
<name>A0A1D2MGY6_ORCCI</name>